<gene>
    <name evidence="4" type="ORF">BRCON_2445</name>
</gene>
<dbReference type="EMBL" id="CP030759">
    <property type="protein sequence ID" value="AXA37215.1"/>
    <property type="molecule type" value="Genomic_DNA"/>
</dbReference>
<feature type="domain" description="PASTA" evidence="3">
    <location>
        <begin position="223"/>
        <end position="287"/>
    </location>
</feature>
<dbReference type="Gene3D" id="3.30.10.20">
    <property type="match status" value="3"/>
</dbReference>
<dbReference type="InterPro" id="IPR005543">
    <property type="entry name" value="PASTA_dom"/>
</dbReference>
<proteinExistence type="predicted"/>
<feature type="region of interest" description="Disordered" evidence="1">
    <location>
        <begin position="1"/>
        <end position="39"/>
    </location>
</feature>
<dbReference type="CDD" id="cd06577">
    <property type="entry name" value="PASTA_pknB"/>
    <property type="match status" value="3"/>
</dbReference>
<feature type="domain" description="PASTA" evidence="3">
    <location>
        <begin position="155"/>
        <end position="222"/>
    </location>
</feature>
<feature type="compositionally biased region" description="Low complexity" evidence="1">
    <location>
        <begin position="1"/>
        <end position="16"/>
    </location>
</feature>
<feature type="domain" description="PASTA" evidence="3">
    <location>
        <begin position="87"/>
        <end position="154"/>
    </location>
</feature>
<dbReference type="Pfam" id="PF03793">
    <property type="entry name" value="PASTA"/>
    <property type="match status" value="3"/>
</dbReference>
<feature type="transmembrane region" description="Helical" evidence="2">
    <location>
        <begin position="49"/>
        <end position="79"/>
    </location>
</feature>
<protein>
    <submittedName>
        <fullName evidence="4">Serine/threonine protein kinase</fullName>
    </submittedName>
</protein>
<evidence type="ECO:0000259" key="3">
    <source>
        <dbReference type="PROSITE" id="PS51178"/>
    </source>
</evidence>
<dbReference type="GO" id="GO:0004674">
    <property type="term" value="F:protein serine/threonine kinase activity"/>
    <property type="evidence" value="ECO:0007669"/>
    <property type="project" value="UniProtKB-KW"/>
</dbReference>
<dbReference type="KEGG" id="schv:BRCON_2445"/>
<dbReference type="SMART" id="SM00740">
    <property type="entry name" value="PASTA"/>
    <property type="match status" value="3"/>
</dbReference>
<accession>A0A2Z4Y9Y7</accession>
<dbReference type="AlphaFoldDB" id="A0A2Z4Y9Y7"/>
<keyword evidence="2" id="KW-0472">Membrane</keyword>
<sequence length="287" mass="30702">MSGGPRTAARQGFARARAAEARRGKRRPPTPYERVERERRLRPRSEGGFFSFVFGLIGLIIRMTIVTVLVGALGAFVGYEVVRAYVRTPEVVVPNVKGMKVQDAFDALAQKKLGLLKERAEPNAIVAPGEIIEQKPPAGSKAKEGTVVRVVVSSGRANYIVPDVVGETRENAINKIRGAGLEVGNITYMESDTAPRDSVISQNPEANKGLEQPMPVHLLVSAGPPGTAFPMPDVTGKLVSEARQILQNSGLTNIQVEPAGAEGTIVSQDPPVGKSVLPSQTVVLRVK</sequence>
<dbReference type="PROSITE" id="PS51178">
    <property type="entry name" value="PASTA"/>
    <property type="match status" value="3"/>
</dbReference>
<reference evidence="4 5" key="1">
    <citation type="submission" date="2018-05" db="EMBL/GenBank/DDBJ databases">
        <title>A metagenomic window into the 2 km-deep terrestrial subsurface aquifer revealed taxonomically and functionally diverse microbial community comprising novel uncultured bacterial lineages.</title>
        <authorList>
            <person name="Kadnikov V.V."/>
            <person name="Mardanov A.V."/>
            <person name="Beletsky A.V."/>
            <person name="Banks D."/>
            <person name="Pimenov N.V."/>
            <person name="Frank Y.A."/>
            <person name="Karnachuk O.V."/>
            <person name="Ravin N.V."/>
        </authorList>
    </citation>
    <scope>NUCLEOTIDE SEQUENCE [LARGE SCALE GENOMIC DNA]</scope>
    <source>
        <strain evidence="4">BY</strain>
    </source>
</reference>
<keyword evidence="2" id="KW-0812">Transmembrane</keyword>
<evidence type="ECO:0000313" key="5">
    <source>
        <dbReference type="Proteomes" id="UP000262583"/>
    </source>
</evidence>
<keyword evidence="2" id="KW-1133">Transmembrane helix</keyword>
<keyword evidence="4" id="KW-0808">Transferase</keyword>
<evidence type="ECO:0000313" key="4">
    <source>
        <dbReference type="EMBL" id="AXA37215.1"/>
    </source>
</evidence>
<keyword evidence="4" id="KW-0418">Kinase</keyword>
<dbReference type="Proteomes" id="UP000262583">
    <property type="component" value="Chromosome"/>
</dbReference>
<dbReference type="SUPFAM" id="SSF54184">
    <property type="entry name" value="Penicillin-binding protein 2x (pbp-2x), c-terminal domain"/>
    <property type="match status" value="1"/>
</dbReference>
<evidence type="ECO:0000256" key="1">
    <source>
        <dbReference type="SAM" id="MobiDB-lite"/>
    </source>
</evidence>
<name>A0A2Z4Y9Y7_SUMC1</name>
<evidence type="ECO:0000256" key="2">
    <source>
        <dbReference type="SAM" id="Phobius"/>
    </source>
</evidence>
<keyword evidence="4" id="KW-0723">Serine/threonine-protein kinase</keyword>
<organism evidence="4 5">
    <name type="scientific">Sumerlaea chitinivorans</name>
    <dbReference type="NCBI Taxonomy" id="2250252"/>
    <lineage>
        <taxon>Bacteria</taxon>
        <taxon>Candidatus Sumerlaeota</taxon>
        <taxon>Candidatus Sumerlaeia</taxon>
        <taxon>Candidatus Sumerlaeales</taxon>
        <taxon>Candidatus Sumerlaeaceae</taxon>
        <taxon>Candidatus Sumerlaea</taxon>
    </lineage>
</organism>